<feature type="domain" description="NFD4 C-terminal" evidence="9">
    <location>
        <begin position="338"/>
        <end position="517"/>
    </location>
</feature>
<organism evidence="10 11">
    <name type="scientific">Mikania micrantha</name>
    <name type="common">bitter vine</name>
    <dbReference type="NCBI Taxonomy" id="192012"/>
    <lineage>
        <taxon>Eukaryota</taxon>
        <taxon>Viridiplantae</taxon>
        <taxon>Streptophyta</taxon>
        <taxon>Embryophyta</taxon>
        <taxon>Tracheophyta</taxon>
        <taxon>Spermatophyta</taxon>
        <taxon>Magnoliopsida</taxon>
        <taxon>eudicotyledons</taxon>
        <taxon>Gunneridae</taxon>
        <taxon>Pentapetalae</taxon>
        <taxon>asterids</taxon>
        <taxon>campanulids</taxon>
        <taxon>Asterales</taxon>
        <taxon>Asteraceae</taxon>
        <taxon>Asteroideae</taxon>
        <taxon>Heliantheae alliance</taxon>
        <taxon>Eupatorieae</taxon>
        <taxon>Mikania</taxon>
    </lineage>
</organism>
<evidence type="ECO:0000256" key="3">
    <source>
        <dbReference type="ARBA" id="ARBA00022989"/>
    </source>
</evidence>
<feature type="transmembrane region" description="Helical" evidence="7">
    <location>
        <begin position="170"/>
        <end position="191"/>
    </location>
</feature>
<feature type="transmembrane region" description="Helical" evidence="7">
    <location>
        <begin position="109"/>
        <end position="130"/>
    </location>
</feature>
<comment type="similarity">
    <text evidence="5">Belongs to the major facilitator superfamily. Phosphate:H(+) symporter (TC 2.A.1.9) family.</text>
</comment>
<evidence type="ECO:0000256" key="1">
    <source>
        <dbReference type="ARBA" id="ARBA00004141"/>
    </source>
</evidence>
<dbReference type="AlphaFoldDB" id="A0A5N6LX09"/>
<feature type="transmembrane region" description="Helical" evidence="7">
    <location>
        <begin position="207"/>
        <end position="228"/>
    </location>
</feature>
<evidence type="ECO:0000259" key="8">
    <source>
        <dbReference type="Pfam" id="PF06813"/>
    </source>
</evidence>
<dbReference type="PANTHER" id="PTHR21576:SF97">
    <property type="entry name" value="MAJOR FACILITATOR SUPERFAMILY PROTEIN"/>
    <property type="match status" value="1"/>
</dbReference>
<feature type="transmembrane region" description="Helical" evidence="7">
    <location>
        <begin position="142"/>
        <end position="164"/>
    </location>
</feature>
<feature type="transmembrane region" description="Helical" evidence="7">
    <location>
        <begin position="76"/>
        <end position="97"/>
    </location>
</feature>
<dbReference type="InterPro" id="IPR010658">
    <property type="entry name" value="Nodulin-like"/>
</dbReference>
<keyword evidence="2 7" id="KW-0812">Transmembrane</keyword>
<feature type="transmembrane region" description="Helical" evidence="7">
    <location>
        <begin position="344"/>
        <end position="365"/>
    </location>
</feature>
<dbReference type="InterPro" id="IPR056555">
    <property type="entry name" value="NFD4_C"/>
</dbReference>
<keyword evidence="11" id="KW-1185">Reference proteome</keyword>
<accession>A0A5N6LX09</accession>
<dbReference type="Pfam" id="PF06813">
    <property type="entry name" value="Nodulin-like"/>
    <property type="match status" value="1"/>
</dbReference>
<feature type="transmembrane region" description="Helical" evidence="7">
    <location>
        <begin position="377"/>
        <end position="398"/>
    </location>
</feature>
<dbReference type="GO" id="GO:0016020">
    <property type="term" value="C:membrane"/>
    <property type="evidence" value="ECO:0007669"/>
    <property type="project" value="UniProtKB-SubCell"/>
</dbReference>
<feature type="transmembrane region" description="Helical" evidence="7">
    <location>
        <begin position="240"/>
        <end position="262"/>
    </location>
</feature>
<evidence type="ECO:0000256" key="4">
    <source>
        <dbReference type="ARBA" id="ARBA00023136"/>
    </source>
</evidence>
<dbReference type="CDD" id="cd17354">
    <property type="entry name" value="MFS_Mch1p_like"/>
    <property type="match status" value="1"/>
</dbReference>
<evidence type="ECO:0000256" key="2">
    <source>
        <dbReference type="ARBA" id="ARBA00022692"/>
    </source>
</evidence>
<dbReference type="EMBL" id="SZYD01000018">
    <property type="protein sequence ID" value="KAD2806149.1"/>
    <property type="molecule type" value="Genomic_DNA"/>
</dbReference>
<evidence type="ECO:0000256" key="5">
    <source>
        <dbReference type="ARBA" id="ARBA00044504"/>
    </source>
</evidence>
<proteinExistence type="inferred from homology"/>
<dbReference type="Gene3D" id="1.20.1250.20">
    <property type="entry name" value="MFS general substrate transporter like domains"/>
    <property type="match status" value="1"/>
</dbReference>
<evidence type="ECO:0000256" key="6">
    <source>
        <dbReference type="SAM" id="MobiDB-lite"/>
    </source>
</evidence>
<dbReference type="Proteomes" id="UP000326396">
    <property type="component" value="Linkage Group LG8"/>
</dbReference>
<dbReference type="OrthoDB" id="410267at2759"/>
<dbReference type="SUPFAM" id="SSF103473">
    <property type="entry name" value="MFS general substrate transporter"/>
    <property type="match status" value="2"/>
</dbReference>
<protein>
    <submittedName>
        <fullName evidence="10">Uncharacterized protein</fullName>
    </submittedName>
</protein>
<evidence type="ECO:0000259" key="9">
    <source>
        <dbReference type="Pfam" id="PF23262"/>
    </source>
</evidence>
<evidence type="ECO:0000313" key="10">
    <source>
        <dbReference type="EMBL" id="KAD2806149.1"/>
    </source>
</evidence>
<evidence type="ECO:0000313" key="11">
    <source>
        <dbReference type="Proteomes" id="UP000326396"/>
    </source>
</evidence>
<dbReference type="InterPro" id="IPR036259">
    <property type="entry name" value="MFS_trans_sf"/>
</dbReference>
<feature type="region of interest" description="Disordered" evidence="6">
    <location>
        <begin position="536"/>
        <end position="572"/>
    </location>
</feature>
<name>A0A5N6LX09_9ASTR</name>
<reference evidence="10 11" key="1">
    <citation type="submission" date="2019-05" db="EMBL/GenBank/DDBJ databases">
        <title>Mikania micrantha, genome provides insights into the molecular mechanism of rapid growth.</title>
        <authorList>
            <person name="Liu B."/>
        </authorList>
    </citation>
    <scope>NUCLEOTIDE SEQUENCE [LARGE SCALE GENOMIC DNA]</scope>
    <source>
        <strain evidence="10">NLD-2019</strain>
        <tissue evidence="10">Leaf</tissue>
    </source>
</reference>
<comment type="subcellular location">
    <subcellularLocation>
        <location evidence="1">Membrane</location>
        <topology evidence="1">Multi-pass membrane protein</topology>
    </subcellularLocation>
</comment>
<feature type="domain" description="Nodulin-like" evidence="8">
    <location>
        <begin position="11"/>
        <end position="258"/>
    </location>
</feature>
<evidence type="ECO:0000256" key="7">
    <source>
        <dbReference type="SAM" id="Phobius"/>
    </source>
</evidence>
<feature type="transmembrane region" description="Helical" evidence="7">
    <location>
        <begin position="466"/>
        <end position="493"/>
    </location>
</feature>
<feature type="transmembrane region" description="Helical" evidence="7">
    <location>
        <begin position="433"/>
        <end position="454"/>
    </location>
</feature>
<keyword evidence="4 7" id="KW-0472">Membrane</keyword>
<dbReference type="Pfam" id="PF23262">
    <property type="entry name" value="NFD4_C"/>
    <property type="match status" value="1"/>
</dbReference>
<dbReference type="PANTHER" id="PTHR21576">
    <property type="entry name" value="UNCHARACTERIZED NODULIN-LIKE PROTEIN"/>
    <property type="match status" value="1"/>
</dbReference>
<gene>
    <name evidence="10" type="ORF">E3N88_39526</name>
</gene>
<keyword evidence="3 7" id="KW-1133">Transmembrane helix</keyword>
<sequence>MPALKAGSRPPWVGLAAAVWVQIASGNAYSFPLYSHTLKSVLGLSQQQLTILGVANDLGENVGILPGIASNKYQPWVVLLVGVLASFFGYGVIWLAVSDTVHNMPYWVLWLALVVATNSSAWLGTAVLVTNMRNFPLSRGTVAGILKGYVGLSAAVFTEVYTMVLKGSASSLLLLFTLGIPVICLVLMYYVRPCTPASEADASETAYFIFTQGASVVLAVFLLTTTILKDVYPLSNALSYTFIGIMVVLLLAPLAIPVKMTLFPSSKKHNRLAGSSDNLAVTDPLLTQSASDPSLTNLNDGEDISEVDALLAVGEGAVKIKQKRKPRRGEDFTFREAIVKADFWLLWLVNFLGVGSGVTVLNNLAQIGVSLGVNDTTTLLSLFSFCNFLGRLGGGVVSEYFVRLKTIPRTFLTTVTQIMMVMTYLLYASALNGTLYVATAFLGICYGVQFGVMIPTSSEIFGLKNFGLIFNFMGLGNPIGALLFSGMLAGYVYDTEEAKQGGSTCMGPGCFRLTFYVLAGTNQGFNPVFEPNRGKGLRIPSGSRASGDTHVSRSDDEYSENQLVDDNERTHD</sequence>
<comment type="caution">
    <text evidence="10">The sequence shown here is derived from an EMBL/GenBank/DDBJ whole genome shotgun (WGS) entry which is preliminary data.</text>
</comment>